<gene>
    <name evidence="3" type="ORF">ACFSJG_22640</name>
</gene>
<dbReference type="InterPro" id="IPR012867">
    <property type="entry name" value="DUF1648"/>
</dbReference>
<keyword evidence="1" id="KW-1133">Transmembrane helix</keyword>
<comment type="caution">
    <text evidence="3">The sequence shown here is derived from an EMBL/GenBank/DDBJ whole genome shotgun (WGS) entry which is preliminary data.</text>
</comment>
<accession>A0ABW4PAK3</accession>
<name>A0ABW4PAK3_9NOCA</name>
<proteinExistence type="predicted"/>
<sequence>MNPAKWDAARSAFAIACTVFAVVWLWPAVSGPDQLPGHVDASGTVTRWDGKWSLLLTLGGITLGLALMFGFAKPVLSRVPASAINMPSREQHAYWTAPERRGEFDNRMATDLMWLGSATILLMAVMLAVVGGASGDSVDILPLVAPTALYTVAVIGYTLYLALGPRYRVPAP</sequence>
<evidence type="ECO:0000313" key="3">
    <source>
        <dbReference type="EMBL" id="MFD1815026.1"/>
    </source>
</evidence>
<keyword evidence="1" id="KW-0812">Transmembrane</keyword>
<dbReference type="EMBL" id="JBHUFB010000020">
    <property type="protein sequence ID" value="MFD1815026.1"/>
    <property type="molecule type" value="Genomic_DNA"/>
</dbReference>
<evidence type="ECO:0000256" key="1">
    <source>
        <dbReference type="SAM" id="Phobius"/>
    </source>
</evidence>
<reference evidence="4" key="1">
    <citation type="journal article" date="2019" name="Int. J. Syst. Evol. Microbiol.">
        <title>The Global Catalogue of Microorganisms (GCM) 10K type strain sequencing project: providing services to taxonomists for standard genome sequencing and annotation.</title>
        <authorList>
            <consortium name="The Broad Institute Genomics Platform"/>
            <consortium name="The Broad Institute Genome Sequencing Center for Infectious Disease"/>
            <person name="Wu L."/>
            <person name="Ma J."/>
        </authorList>
    </citation>
    <scope>NUCLEOTIDE SEQUENCE [LARGE SCALE GENOMIC DNA]</scope>
    <source>
        <strain evidence="4">DT72</strain>
    </source>
</reference>
<protein>
    <submittedName>
        <fullName evidence="3">DUF1648 domain-containing protein</fullName>
    </submittedName>
</protein>
<dbReference type="Pfam" id="PF07853">
    <property type="entry name" value="DUF1648"/>
    <property type="match status" value="1"/>
</dbReference>
<keyword evidence="1" id="KW-0472">Membrane</keyword>
<evidence type="ECO:0000259" key="2">
    <source>
        <dbReference type="Pfam" id="PF07853"/>
    </source>
</evidence>
<feature type="transmembrane region" description="Helical" evidence="1">
    <location>
        <begin position="112"/>
        <end position="134"/>
    </location>
</feature>
<feature type="transmembrane region" description="Helical" evidence="1">
    <location>
        <begin position="140"/>
        <end position="163"/>
    </location>
</feature>
<dbReference type="RefSeq" id="WP_378487477.1">
    <property type="nucleotide sequence ID" value="NZ_JBHUFB010000020.1"/>
</dbReference>
<evidence type="ECO:0000313" key="4">
    <source>
        <dbReference type="Proteomes" id="UP001597286"/>
    </source>
</evidence>
<feature type="transmembrane region" description="Helical" evidence="1">
    <location>
        <begin position="54"/>
        <end position="72"/>
    </location>
</feature>
<keyword evidence="4" id="KW-1185">Reference proteome</keyword>
<feature type="domain" description="DUF1648" evidence="2">
    <location>
        <begin position="15"/>
        <end position="59"/>
    </location>
</feature>
<organism evidence="3 4">
    <name type="scientific">Rhodococcus gannanensis</name>
    <dbReference type="NCBI Taxonomy" id="1960308"/>
    <lineage>
        <taxon>Bacteria</taxon>
        <taxon>Bacillati</taxon>
        <taxon>Actinomycetota</taxon>
        <taxon>Actinomycetes</taxon>
        <taxon>Mycobacteriales</taxon>
        <taxon>Nocardiaceae</taxon>
        <taxon>Rhodococcus</taxon>
    </lineage>
</organism>
<dbReference type="Proteomes" id="UP001597286">
    <property type="component" value="Unassembled WGS sequence"/>
</dbReference>